<dbReference type="Proteomes" id="UP000887116">
    <property type="component" value="Unassembled WGS sequence"/>
</dbReference>
<keyword evidence="2" id="KW-1185">Reference proteome</keyword>
<evidence type="ECO:0000313" key="1">
    <source>
        <dbReference type="EMBL" id="GFQ95135.1"/>
    </source>
</evidence>
<protein>
    <recommendedName>
        <fullName evidence="3">Transposase</fullName>
    </recommendedName>
</protein>
<reference evidence="1" key="1">
    <citation type="submission" date="2020-07" db="EMBL/GenBank/DDBJ databases">
        <title>Multicomponent nature underlies the extraordinary mechanical properties of spider dragline silk.</title>
        <authorList>
            <person name="Kono N."/>
            <person name="Nakamura H."/>
            <person name="Mori M."/>
            <person name="Yoshida Y."/>
            <person name="Ohtoshi R."/>
            <person name="Malay A.D."/>
            <person name="Moran D.A.P."/>
            <person name="Tomita M."/>
            <person name="Numata K."/>
            <person name="Arakawa K."/>
        </authorList>
    </citation>
    <scope>NUCLEOTIDE SEQUENCE</scope>
</reference>
<dbReference type="GO" id="GO:0003676">
    <property type="term" value="F:nucleic acid binding"/>
    <property type="evidence" value="ECO:0007669"/>
    <property type="project" value="InterPro"/>
</dbReference>
<proteinExistence type="predicted"/>
<name>A0A8X6L2B3_TRICU</name>
<dbReference type="OrthoDB" id="8190404at2759"/>
<dbReference type="InterPro" id="IPR052709">
    <property type="entry name" value="Transposase-MT_Hybrid"/>
</dbReference>
<comment type="caution">
    <text evidence="1">The sequence shown here is derived from an EMBL/GenBank/DDBJ whole genome shotgun (WGS) entry which is preliminary data.</text>
</comment>
<dbReference type="AlphaFoldDB" id="A0A8X6L2B3"/>
<dbReference type="PANTHER" id="PTHR46060:SF1">
    <property type="entry name" value="MARINER MOS1 TRANSPOSASE-LIKE PROTEIN"/>
    <property type="match status" value="1"/>
</dbReference>
<dbReference type="InterPro" id="IPR036397">
    <property type="entry name" value="RNaseH_sf"/>
</dbReference>
<dbReference type="Gene3D" id="3.30.420.10">
    <property type="entry name" value="Ribonuclease H-like superfamily/Ribonuclease H"/>
    <property type="match status" value="1"/>
</dbReference>
<evidence type="ECO:0000313" key="2">
    <source>
        <dbReference type="Proteomes" id="UP000887116"/>
    </source>
</evidence>
<accession>A0A8X6L2B3</accession>
<organism evidence="1 2">
    <name type="scientific">Trichonephila clavata</name>
    <name type="common">Joro spider</name>
    <name type="synonym">Nephila clavata</name>
    <dbReference type="NCBI Taxonomy" id="2740835"/>
    <lineage>
        <taxon>Eukaryota</taxon>
        <taxon>Metazoa</taxon>
        <taxon>Ecdysozoa</taxon>
        <taxon>Arthropoda</taxon>
        <taxon>Chelicerata</taxon>
        <taxon>Arachnida</taxon>
        <taxon>Araneae</taxon>
        <taxon>Araneomorphae</taxon>
        <taxon>Entelegynae</taxon>
        <taxon>Araneoidea</taxon>
        <taxon>Nephilidae</taxon>
        <taxon>Trichonephila</taxon>
    </lineage>
</organism>
<dbReference type="PANTHER" id="PTHR46060">
    <property type="entry name" value="MARINER MOS1 TRANSPOSASE-LIKE PROTEIN"/>
    <property type="match status" value="1"/>
</dbReference>
<sequence length="115" mass="12734">MLQRSVNTPNNHSSYFNGGFSNEESLHGNWILHRGNASSHISPIVSKLLDKMGMATLPQPPYSPDLAPSDFFLFPRIKRTLKGTRHGTPLAVQVVHFLLDEGAVDTLVRSLTLPQ</sequence>
<gene>
    <name evidence="1" type="ORF">TNCT_308751</name>
</gene>
<evidence type="ECO:0008006" key="3">
    <source>
        <dbReference type="Google" id="ProtNLM"/>
    </source>
</evidence>
<dbReference type="EMBL" id="BMAO01004511">
    <property type="protein sequence ID" value="GFQ95135.1"/>
    <property type="molecule type" value="Genomic_DNA"/>
</dbReference>